<protein>
    <recommendedName>
        <fullName evidence="4">Tetratricopeptide repeat protein</fullName>
    </recommendedName>
</protein>
<accession>E9I811</accession>
<evidence type="ECO:0000313" key="2">
    <source>
        <dbReference type="EMBL" id="EFX59869.1"/>
    </source>
</evidence>
<organism evidence="2 3">
    <name type="scientific">Daphnia pulex</name>
    <name type="common">Water flea</name>
    <dbReference type="NCBI Taxonomy" id="6669"/>
    <lineage>
        <taxon>Eukaryota</taxon>
        <taxon>Metazoa</taxon>
        <taxon>Ecdysozoa</taxon>
        <taxon>Arthropoda</taxon>
        <taxon>Crustacea</taxon>
        <taxon>Branchiopoda</taxon>
        <taxon>Diplostraca</taxon>
        <taxon>Cladocera</taxon>
        <taxon>Anomopoda</taxon>
        <taxon>Daphniidae</taxon>
        <taxon>Daphnia</taxon>
    </lineage>
</organism>
<keyword evidence="3" id="KW-1185">Reference proteome</keyword>
<proteinExistence type="predicted"/>
<name>E9I811_DAPPU</name>
<sequence>GDPHAPPLHPGEEAPDDRVPESIEPQVEIAPGALAQDACSVIAGFPSEGLEGTPEELRAHCEAEQQRHFIRARELAEDILDRDPRSFAAHYVLGYVYHYGEANFPRSLYHLRQARQLFRERFAEPPQPGQPWRWHASILRELVWAHGDLEQYDEQLAVAARYNELYSPHLMAETAWPLMKLRRFEDARSAAALGEASGDPIQQEIALNARCAIEFEAGDETRSYTACRAALDLRGANPDTQSAVDFTNFAEAARSVFRLEEAEEVGLQATQAQLSWYGNPYIEITELYLREARFAEALAMMRE</sequence>
<dbReference type="InParanoid" id="E9I811"/>
<evidence type="ECO:0008006" key="4">
    <source>
        <dbReference type="Google" id="ProtNLM"/>
    </source>
</evidence>
<gene>
    <name evidence="2" type="ORF">DAPPUDRAFT_280659</name>
</gene>
<feature type="region of interest" description="Disordered" evidence="1">
    <location>
        <begin position="1"/>
        <end position="22"/>
    </location>
</feature>
<dbReference type="EMBL" id="GL737675">
    <property type="protein sequence ID" value="EFX59869.1"/>
    <property type="molecule type" value="Genomic_DNA"/>
</dbReference>
<dbReference type="HOGENOM" id="CLU_920000_0_0_1"/>
<evidence type="ECO:0000256" key="1">
    <source>
        <dbReference type="SAM" id="MobiDB-lite"/>
    </source>
</evidence>
<feature type="non-terminal residue" evidence="2">
    <location>
        <position position="1"/>
    </location>
</feature>
<feature type="non-terminal residue" evidence="2">
    <location>
        <position position="303"/>
    </location>
</feature>
<feature type="compositionally biased region" description="Basic and acidic residues" evidence="1">
    <location>
        <begin position="10"/>
        <end position="21"/>
    </location>
</feature>
<dbReference type="KEGG" id="dpx:DAPPUDRAFT_280659"/>
<dbReference type="Proteomes" id="UP000000305">
    <property type="component" value="Unassembled WGS sequence"/>
</dbReference>
<dbReference type="AlphaFoldDB" id="E9I811"/>
<evidence type="ECO:0000313" key="3">
    <source>
        <dbReference type="Proteomes" id="UP000000305"/>
    </source>
</evidence>
<dbReference type="Gene3D" id="1.25.40.10">
    <property type="entry name" value="Tetratricopeptide repeat domain"/>
    <property type="match status" value="1"/>
</dbReference>
<reference evidence="2 3" key="1">
    <citation type="journal article" date="2011" name="Science">
        <title>The ecoresponsive genome of Daphnia pulex.</title>
        <authorList>
            <person name="Colbourne J.K."/>
            <person name="Pfrender M.E."/>
            <person name="Gilbert D."/>
            <person name="Thomas W.K."/>
            <person name="Tucker A."/>
            <person name="Oakley T.H."/>
            <person name="Tokishita S."/>
            <person name="Aerts A."/>
            <person name="Arnold G.J."/>
            <person name="Basu M.K."/>
            <person name="Bauer D.J."/>
            <person name="Caceres C.E."/>
            <person name="Carmel L."/>
            <person name="Casola C."/>
            <person name="Choi J.H."/>
            <person name="Detter J.C."/>
            <person name="Dong Q."/>
            <person name="Dusheyko S."/>
            <person name="Eads B.D."/>
            <person name="Frohlich T."/>
            <person name="Geiler-Samerotte K.A."/>
            <person name="Gerlach D."/>
            <person name="Hatcher P."/>
            <person name="Jogdeo S."/>
            <person name="Krijgsveld J."/>
            <person name="Kriventseva E.V."/>
            <person name="Kultz D."/>
            <person name="Laforsch C."/>
            <person name="Lindquist E."/>
            <person name="Lopez J."/>
            <person name="Manak J.R."/>
            <person name="Muller J."/>
            <person name="Pangilinan J."/>
            <person name="Patwardhan R.P."/>
            <person name="Pitluck S."/>
            <person name="Pritham E.J."/>
            <person name="Rechtsteiner A."/>
            <person name="Rho M."/>
            <person name="Rogozin I.B."/>
            <person name="Sakarya O."/>
            <person name="Salamov A."/>
            <person name="Schaack S."/>
            <person name="Shapiro H."/>
            <person name="Shiga Y."/>
            <person name="Skalitzky C."/>
            <person name="Smith Z."/>
            <person name="Souvorov A."/>
            <person name="Sung W."/>
            <person name="Tang Z."/>
            <person name="Tsuchiya D."/>
            <person name="Tu H."/>
            <person name="Vos H."/>
            <person name="Wang M."/>
            <person name="Wolf Y.I."/>
            <person name="Yamagata H."/>
            <person name="Yamada T."/>
            <person name="Ye Y."/>
            <person name="Shaw J.R."/>
            <person name="Andrews J."/>
            <person name="Crease T.J."/>
            <person name="Tang H."/>
            <person name="Lucas S.M."/>
            <person name="Robertson H.M."/>
            <person name="Bork P."/>
            <person name="Koonin E.V."/>
            <person name="Zdobnov E.M."/>
            <person name="Grigoriev I.V."/>
            <person name="Lynch M."/>
            <person name="Boore J.L."/>
        </authorList>
    </citation>
    <scope>NUCLEOTIDE SEQUENCE [LARGE SCALE GENOMIC DNA]</scope>
</reference>
<dbReference type="InterPro" id="IPR011990">
    <property type="entry name" value="TPR-like_helical_dom_sf"/>
</dbReference>